<dbReference type="InterPro" id="IPR019734">
    <property type="entry name" value="TPR_rpt"/>
</dbReference>
<evidence type="ECO:0000256" key="4">
    <source>
        <dbReference type="SAM" id="MobiDB-lite"/>
    </source>
</evidence>
<evidence type="ECO:0000313" key="5">
    <source>
        <dbReference type="EMBL" id="STO21108.1"/>
    </source>
</evidence>
<evidence type="ECO:0000256" key="2">
    <source>
        <dbReference type="ARBA" id="ARBA00022803"/>
    </source>
</evidence>
<dbReference type="Gene3D" id="1.25.40.10">
    <property type="entry name" value="Tetratricopeptide repeat domain"/>
    <property type="match status" value="3"/>
</dbReference>
<gene>
    <name evidence="5" type="ORF">NCTC11370_01169</name>
</gene>
<dbReference type="EMBL" id="UGGT01000001">
    <property type="protein sequence ID" value="STO21108.1"/>
    <property type="molecule type" value="Genomic_DNA"/>
</dbReference>
<feature type="repeat" description="TPR" evidence="3">
    <location>
        <begin position="219"/>
        <end position="252"/>
    </location>
</feature>
<keyword evidence="2 3" id="KW-0802">TPR repeat</keyword>
<evidence type="ECO:0000313" key="6">
    <source>
        <dbReference type="Proteomes" id="UP000254554"/>
    </source>
</evidence>
<dbReference type="AlphaFoldDB" id="A0A377G9Q1"/>
<protein>
    <submittedName>
        <fullName evidence="5">Photosystem I assembly protein Ycf3</fullName>
    </submittedName>
</protein>
<dbReference type="OrthoDB" id="5632311at2"/>
<dbReference type="STRING" id="1094715.GCA_000236165_01252"/>
<dbReference type="Pfam" id="PF14559">
    <property type="entry name" value="TPR_19"/>
    <property type="match status" value="1"/>
</dbReference>
<sequence length="387" mass="44599">MFDSFHSQGVEAFKQGNFIQAKKMFLQAISLNDQLPDTFFLLGKACFFSEEKKEAIPYLVRFIELTAIEKNQKDWACAFDLLGQCFAADNQDEIAITYYFAAIENDFNCVSARYHLALSYMKLAQEHLTRNLNNCFTLLGDAHIALDSALELCSDNPLFLNTAAGWHKQFIDLLKHSEEKNTQENISIHFMCALYYYHEALGYCHKVDTSLQVIRGNLIHCYCQFGDHLYQKGELIQAYELYSAALELEPHHIHALKQTGMCLFKQGMYREARIKFATIREQATDRHDKAHAWLNTASCYRMERNLDEAEQSLNQAKKITPLDPEIDKENEKLKLARAQSLLIATSTFFVKEHTHHTHNRSLPSLDTFKQSLTQANSNRDTTARRTL</sequence>
<dbReference type="GeneID" id="93292238"/>
<dbReference type="PANTHER" id="PTHR44858">
    <property type="entry name" value="TETRATRICOPEPTIDE REPEAT PROTEIN 6"/>
    <property type="match status" value="1"/>
</dbReference>
<dbReference type="SMART" id="SM00028">
    <property type="entry name" value="TPR"/>
    <property type="match status" value="6"/>
</dbReference>
<feature type="repeat" description="TPR" evidence="3">
    <location>
        <begin position="290"/>
        <end position="323"/>
    </location>
</feature>
<organism evidence="5 6">
    <name type="scientific">Fluoribacter dumoffii</name>
    <dbReference type="NCBI Taxonomy" id="463"/>
    <lineage>
        <taxon>Bacteria</taxon>
        <taxon>Pseudomonadati</taxon>
        <taxon>Pseudomonadota</taxon>
        <taxon>Gammaproteobacteria</taxon>
        <taxon>Legionellales</taxon>
        <taxon>Legionellaceae</taxon>
        <taxon>Fluoribacter</taxon>
    </lineage>
</organism>
<dbReference type="PROSITE" id="PS50005">
    <property type="entry name" value="TPR"/>
    <property type="match status" value="2"/>
</dbReference>
<evidence type="ECO:0000256" key="3">
    <source>
        <dbReference type="PROSITE-ProRule" id="PRU00339"/>
    </source>
</evidence>
<dbReference type="InterPro" id="IPR050498">
    <property type="entry name" value="Ycf3"/>
</dbReference>
<feature type="compositionally biased region" description="Polar residues" evidence="4">
    <location>
        <begin position="360"/>
        <end position="387"/>
    </location>
</feature>
<name>A0A377G9Q1_9GAMM</name>
<dbReference type="SUPFAM" id="SSF48452">
    <property type="entry name" value="TPR-like"/>
    <property type="match status" value="1"/>
</dbReference>
<keyword evidence="6" id="KW-1185">Reference proteome</keyword>
<dbReference type="Proteomes" id="UP000254554">
    <property type="component" value="Unassembled WGS sequence"/>
</dbReference>
<accession>A0A377G9Q1</accession>
<keyword evidence="1" id="KW-0677">Repeat</keyword>
<proteinExistence type="predicted"/>
<evidence type="ECO:0000256" key="1">
    <source>
        <dbReference type="ARBA" id="ARBA00022737"/>
    </source>
</evidence>
<dbReference type="RefSeq" id="WP_010653388.1">
    <property type="nucleotide sequence ID" value="NZ_JAPHOO010000001.1"/>
</dbReference>
<dbReference type="PANTHER" id="PTHR44858:SF1">
    <property type="entry name" value="UDP-N-ACETYLGLUCOSAMINE--PEPTIDE N-ACETYLGLUCOSAMINYLTRANSFERASE SPINDLY-RELATED"/>
    <property type="match status" value="1"/>
</dbReference>
<dbReference type="InterPro" id="IPR011990">
    <property type="entry name" value="TPR-like_helical_dom_sf"/>
</dbReference>
<feature type="region of interest" description="Disordered" evidence="4">
    <location>
        <begin position="355"/>
        <end position="387"/>
    </location>
</feature>
<reference evidence="5 6" key="1">
    <citation type="submission" date="2018-06" db="EMBL/GenBank/DDBJ databases">
        <authorList>
            <consortium name="Pathogen Informatics"/>
            <person name="Doyle S."/>
        </authorList>
    </citation>
    <scope>NUCLEOTIDE SEQUENCE [LARGE SCALE GENOMIC DNA]</scope>
    <source>
        <strain evidence="5 6">NCTC11370</strain>
    </source>
</reference>